<name>A0A1W2TNL1_ROSNE</name>
<gene>
    <name evidence="3" type="ORF">SAMD00023353_4400650</name>
</gene>
<feature type="compositionally biased region" description="Polar residues" evidence="2">
    <location>
        <begin position="250"/>
        <end position="267"/>
    </location>
</feature>
<feature type="region of interest" description="Disordered" evidence="2">
    <location>
        <begin position="237"/>
        <end position="303"/>
    </location>
</feature>
<protein>
    <submittedName>
        <fullName evidence="3">Uncharacterized protein</fullName>
    </submittedName>
</protein>
<feature type="compositionally biased region" description="Polar residues" evidence="2">
    <location>
        <begin position="59"/>
        <end position="71"/>
    </location>
</feature>
<dbReference type="EMBL" id="DF977489">
    <property type="protein sequence ID" value="GAP89956.1"/>
    <property type="molecule type" value="Genomic_DNA"/>
</dbReference>
<proteinExistence type="predicted"/>
<evidence type="ECO:0000313" key="3">
    <source>
        <dbReference type="EMBL" id="GAP89956.1"/>
    </source>
</evidence>
<feature type="compositionally biased region" description="Polar residues" evidence="2">
    <location>
        <begin position="411"/>
        <end position="421"/>
    </location>
</feature>
<dbReference type="Proteomes" id="UP000054516">
    <property type="component" value="Unassembled WGS sequence"/>
</dbReference>
<evidence type="ECO:0000313" key="4">
    <source>
        <dbReference type="Proteomes" id="UP000054516"/>
    </source>
</evidence>
<reference evidence="3" key="1">
    <citation type="submission" date="2016-03" db="EMBL/GenBank/DDBJ databases">
        <title>Draft genome sequence of Rosellinia necatrix.</title>
        <authorList>
            <person name="Kanematsu S."/>
        </authorList>
    </citation>
    <scope>NUCLEOTIDE SEQUENCE [LARGE SCALE GENOMIC DNA]</scope>
    <source>
        <strain evidence="3">W97</strain>
    </source>
</reference>
<feature type="region of interest" description="Disordered" evidence="2">
    <location>
        <begin position="332"/>
        <end position="370"/>
    </location>
</feature>
<feature type="compositionally biased region" description="Polar residues" evidence="2">
    <location>
        <begin position="91"/>
        <end position="118"/>
    </location>
</feature>
<sequence>MLAMTRLPSDSFLPSGGIDSFDRSSARSPAASDPRLNDRPPSVMSPLSLPHPIQLPYSDASNNAKSSSTNHAPIPSVPVPSNPQLYLSPGGHSSPTPMAHTVASSLTSPSVVPSNPDTMSPFEHLSPQTAAVLIQRRDDYSRRLRENWQAERTHLEASRARAEDMFREERQMMDDERLIWAEQKVKLENEIMDWKQRTQAAETEVTKLAKLLERKHNGGRKLLDRSFNGAAHDVVGSRSLSSSVSPGTCGASTTTFLTPSDGISPNSLPRGRVSTVPESNPFVPLDPRMQSASPDGIATRKEQERVPSIDINEVIPGLEGVRLRAPAVQKSTFNDDLTPSPIFAMDNEQPSNSTKPSVEQSKTSPAAKTQEALLAPEHRRLIMHAGHTPNHSMSFSDLPALDSSTEDVDGSNGTSTPTSLNEPKIFQADEEGSQARSAANQQDLATQHNIAMLEEAVYIPSDGDQPLKGPLCLKNRPASDEVFLRRLSDKLQEVKATHEPPSVLNEAMIPGSTLDLKGGSCANEDPDDGYPEDALEDIEKEIPLKLRKSNNFGLPLGQMRRASDI</sequence>
<dbReference type="OrthoDB" id="5427699at2759"/>
<feature type="compositionally biased region" description="Polar residues" evidence="2">
    <location>
        <begin position="348"/>
        <end position="367"/>
    </location>
</feature>
<accession>A0A1W2TNL1</accession>
<evidence type="ECO:0000256" key="2">
    <source>
        <dbReference type="SAM" id="MobiDB-lite"/>
    </source>
</evidence>
<feature type="region of interest" description="Disordered" evidence="2">
    <location>
        <begin position="1"/>
        <end position="126"/>
    </location>
</feature>
<organism evidence="3">
    <name type="scientific">Rosellinia necatrix</name>
    <name type="common">White root-rot fungus</name>
    <dbReference type="NCBI Taxonomy" id="77044"/>
    <lineage>
        <taxon>Eukaryota</taxon>
        <taxon>Fungi</taxon>
        <taxon>Dikarya</taxon>
        <taxon>Ascomycota</taxon>
        <taxon>Pezizomycotina</taxon>
        <taxon>Sordariomycetes</taxon>
        <taxon>Xylariomycetidae</taxon>
        <taxon>Xylariales</taxon>
        <taxon>Xylariaceae</taxon>
        <taxon>Rosellinia</taxon>
    </lineage>
</organism>
<evidence type="ECO:0000256" key="1">
    <source>
        <dbReference type="SAM" id="Coils"/>
    </source>
</evidence>
<feature type="region of interest" description="Disordered" evidence="2">
    <location>
        <begin position="387"/>
        <end position="423"/>
    </location>
</feature>
<dbReference type="OMA" id="LMLRNMP"/>
<feature type="coiled-coil region" evidence="1">
    <location>
        <begin position="145"/>
        <end position="204"/>
    </location>
</feature>
<dbReference type="AlphaFoldDB" id="A0A1W2TNL1"/>
<keyword evidence="1" id="KW-0175">Coiled coil</keyword>
<keyword evidence="4" id="KW-1185">Reference proteome</keyword>